<accession>A0A9N9I7M9</accession>
<keyword evidence="1" id="KW-0175">Coiled coil</keyword>
<feature type="non-terminal residue" evidence="2">
    <location>
        <position position="371"/>
    </location>
</feature>
<sequence>LNEKYKGAKIGLKMINPAPKPSVRRLSSSNLSQSNDDEMFRQVLADHEARQNELLGENQKLRDLLYEMQTKLTEFLQTQTQMTPKRTMDIDPEFLGIETPESYNPQAAKFHLPFGMFGQNLEEEVDQLLETLKHEWNNRPAGMVVELEEKENEIDKRDLVIQQKDREIRDKNIEIQRKDAEINQQMSELNKKEMEIQQRIMEIERKQEEIQQQQIEIDVLKEELEGAKDYAKKAHDLLEDQIENNFHEGLPDHSIDETTIPEYDEENRDLIKKREQLNTERKKFTEQLIRLGKDREMLLQERVEFEIEKRNWKAAHPTPGRSLVIPLGDQTIFGKYTPVRAQNQTTRYFISKDSPLTPFLERYQRELTTQH</sequence>
<dbReference type="InterPro" id="IPR052300">
    <property type="entry name" value="Adhesion_Centrosome_assoc"/>
</dbReference>
<organism evidence="2 3">
    <name type="scientific">Ambispora leptoticha</name>
    <dbReference type="NCBI Taxonomy" id="144679"/>
    <lineage>
        <taxon>Eukaryota</taxon>
        <taxon>Fungi</taxon>
        <taxon>Fungi incertae sedis</taxon>
        <taxon>Mucoromycota</taxon>
        <taxon>Glomeromycotina</taxon>
        <taxon>Glomeromycetes</taxon>
        <taxon>Archaeosporales</taxon>
        <taxon>Ambisporaceae</taxon>
        <taxon>Ambispora</taxon>
    </lineage>
</organism>
<protein>
    <submittedName>
        <fullName evidence="2">1159_t:CDS:1</fullName>
    </submittedName>
</protein>
<evidence type="ECO:0000256" key="1">
    <source>
        <dbReference type="SAM" id="Coils"/>
    </source>
</evidence>
<dbReference type="AlphaFoldDB" id="A0A9N9I7M9"/>
<proteinExistence type="predicted"/>
<dbReference type="GO" id="GO:0036064">
    <property type="term" value="C:ciliary basal body"/>
    <property type="evidence" value="ECO:0007669"/>
    <property type="project" value="TreeGrafter"/>
</dbReference>
<dbReference type="PANTHER" id="PTHR46507">
    <property type="entry name" value="AFADIN- AND ALPHA-ACTININ-BINDING PROTEIN"/>
    <property type="match status" value="1"/>
</dbReference>
<comment type="caution">
    <text evidence="2">The sequence shown here is derived from an EMBL/GenBank/DDBJ whole genome shotgun (WGS) entry which is preliminary data.</text>
</comment>
<reference evidence="2" key="1">
    <citation type="submission" date="2021-06" db="EMBL/GenBank/DDBJ databases">
        <authorList>
            <person name="Kallberg Y."/>
            <person name="Tangrot J."/>
            <person name="Rosling A."/>
        </authorList>
    </citation>
    <scope>NUCLEOTIDE SEQUENCE</scope>
    <source>
        <strain evidence="2">FL130A</strain>
    </source>
</reference>
<evidence type="ECO:0000313" key="2">
    <source>
        <dbReference type="EMBL" id="CAG8724105.1"/>
    </source>
</evidence>
<gene>
    <name evidence="2" type="ORF">ALEPTO_LOCUS12366</name>
</gene>
<evidence type="ECO:0000313" key="3">
    <source>
        <dbReference type="Proteomes" id="UP000789508"/>
    </source>
</evidence>
<dbReference type="PANTHER" id="PTHR46507:SF4">
    <property type="entry name" value="SSX FAMILY MEMBER 2 INTERACTING PROTEIN"/>
    <property type="match status" value="1"/>
</dbReference>
<dbReference type="OrthoDB" id="312015at2759"/>
<name>A0A9N9I7M9_9GLOM</name>
<dbReference type="Proteomes" id="UP000789508">
    <property type="component" value="Unassembled WGS sequence"/>
</dbReference>
<keyword evidence="3" id="KW-1185">Reference proteome</keyword>
<feature type="coiled-coil region" evidence="1">
    <location>
        <begin position="147"/>
        <end position="294"/>
    </location>
</feature>
<dbReference type="GO" id="GO:0035735">
    <property type="term" value="P:intraciliary transport involved in cilium assembly"/>
    <property type="evidence" value="ECO:0007669"/>
    <property type="project" value="TreeGrafter"/>
</dbReference>
<dbReference type="EMBL" id="CAJVPS010027478">
    <property type="protein sequence ID" value="CAG8724105.1"/>
    <property type="molecule type" value="Genomic_DNA"/>
</dbReference>